<dbReference type="RefSeq" id="WP_156127656.1">
    <property type="nucleotide sequence ID" value="NZ_BOQK01000016.1"/>
</dbReference>
<evidence type="ECO:0008006" key="3">
    <source>
        <dbReference type="Google" id="ProtNLM"/>
    </source>
</evidence>
<dbReference type="AlphaFoldDB" id="A0A0B7IUP4"/>
<dbReference type="EMBL" id="CDOL01000248">
    <property type="protein sequence ID" value="CEN53787.1"/>
    <property type="molecule type" value="Genomic_DNA"/>
</dbReference>
<protein>
    <recommendedName>
        <fullName evidence="3">Transcriptional regulator</fullName>
    </recommendedName>
</protein>
<reference evidence="1 2" key="1">
    <citation type="submission" date="2015-01" db="EMBL/GenBank/DDBJ databases">
        <authorList>
            <person name="Xiang T."/>
            <person name="Song Y."/>
            <person name="Huang L."/>
            <person name="Wang B."/>
            <person name="Wu P."/>
        </authorList>
    </citation>
    <scope>NUCLEOTIDE SEQUENCE [LARGE SCALE GENOMIC DNA]</scope>
    <source>
        <strain evidence="1 2">CcD93</strain>
    </source>
</reference>
<organism evidence="1 2">
    <name type="scientific">Capnocytophaga canis</name>
    <dbReference type="NCBI Taxonomy" id="1848903"/>
    <lineage>
        <taxon>Bacteria</taxon>
        <taxon>Pseudomonadati</taxon>
        <taxon>Bacteroidota</taxon>
        <taxon>Flavobacteriia</taxon>
        <taxon>Flavobacteriales</taxon>
        <taxon>Flavobacteriaceae</taxon>
        <taxon>Capnocytophaga</taxon>
    </lineage>
</organism>
<evidence type="ECO:0000313" key="1">
    <source>
        <dbReference type="EMBL" id="CEN53787.1"/>
    </source>
</evidence>
<sequence>MTRRKYPKGLLKAVANEINLSYSTILLYTTGKGKNEAVKTQILEAIENHLATHRQRQTEAKERIQALLQ</sequence>
<gene>
    <name evidence="1" type="ORF">CCAND93_580008</name>
</gene>
<accession>A0A0B7IUP4</accession>
<name>A0A0B7IUP4_9FLAO</name>
<dbReference type="Proteomes" id="UP000038200">
    <property type="component" value="Unassembled WGS sequence"/>
</dbReference>
<evidence type="ECO:0000313" key="2">
    <source>
        <dbReference type="Proteomes" id="UP000038200"/>
    </source>
</evidence>
<proteinExistence type="predicted"/>